<evidence type="ECO:0000259" key="13">
    <source>
        <dbReference type="Pfam" id="PF00108"/>
    </source>
</evidence>
<feature type="active site" description="Proton acceptor" evidence="11">
    <location>
        <position position="343"/>
    </location>
</feature>
<evidence type="ECO:0000256" key="2">
    <source>
        <dbReference type="ARBA" id="ARBA00010982"/>
    </source>
</evidence>
<gene>
    <name evidence="15" type="ORF">AKO1_008235</name>
</gene>
<comment type="similarity">
    <text evidence="2 12">Belongs to the thiolase-like superfamily. Thiolase family.</text>
</comment>
<dbReference type="CDD" id="cd00751">
    <property type="entry name" value="thiolase"/>
    <property type="match status" value="1"/>
</dbReference>
<dbReference type="Pfam" id="PF00108">
    <property type="entry name" value="Thiolase_N"/>
    <property type="match status" value="1"/>
</dbReference>
<evidence type="ECO:0000256" key="11">
    <source>
        <dbReference type="PIRSR" id="PIRSR000429-1"/>
    </source>
</evidence>
<dbReference type="GO" id="GO:0006635">
    <property type="term" value="P:fatty acid beta-oxidation"/>
    <property type="evidence" value="ECO:0007669"/>
    <property type="project" value="TreeGrafter"/>
</dbReference>
<feature type="active site" description="Proton acceptor" evidence="11">
    <location>
        <position position="373"/>
    </location>
</feature>
<accession>A0AAW2YNL8</accession>
<dbReference type="InterPro" id="IPR002155">
    <property type="entry name" value="Thiolase"/>
</dbReference>
<dbReference type="SUPFAM" id="SSF53901">
    <property type="entry name" value="Thiolase-like"/>
    <property type="match status" value="2"/>
</dbReference>
<protein>
    <recommendedName>
        <fullName evidence="4">acetyl-CoA C-acetyltransferase</fullName>
        <ecNumber evidence="4">2.3.1.9</ecNumber>
    </recommendedName>
</protein>
<dbReference type="InterPro" id="IPR020610">
    <property type="entry name" value="Thiolase_AS"/>
</dbReference>
<name>A0AAW2YNL8_9EUKA</name>
<dbReference type="PANTHER" id="PTHR18919:SF156">
    <property type="entry name" value="ACETYL-COA ACETYLTRANSFERASE, MITOCHONDRIAL"/>
    <property type="match status" value="1"/>
</dbReference>
<dbReference type="PIRSF" id="PIRSF000429">
    <property type="entry name" value="Ac-CoA_Ac_transf"/>
    <property type="match status" value="1"/>
</dbReference>
<dbReference type="InterPro" id="IPR016039">
    <property type="entry name" value="Thiolase-like"/>
</dbReference>
<dbReference type="EMBL" id="JAOPGA020000471">
    <property type="protein sequence ID" value="KAL0478820.1"/>
    <property type="molecule type" value="Genomic_DNA"/>
</dbReference>
<dbReference type="PROSITE" id="PS00737">
    <property type="entry name" value="THIOLASE_2"/>
    <property type="match status" value="1"/>
</dbReference>
<evidence type="ECO:0000313" key="15">
    <source>
        <dbReference type="EMBL" id="KAL0478820.1"/>
    </source>
</evidence>
<evidence type="ECO:0000256" key="8">
    <source>
        <dbReference type="ARBA" id="ARBA00022958"/>
    </source>
</evidence>
<dbReference type="InterPro" id="IPR020617">
    <property type="entry name" value="Thiolase_C"/>
</dbReference>
<dbReference type="AlphaFoldDB" id="A0AAW2YNL8"/>
<keyword evidence="10 12" id="KW-0012">Acyltransferase</keyword>
<evidence type="ECO:0000256" key="4">
    <source>
        <dbReference type="ARBA" id="ARBA00012705"/>
    </source>
</evidence>
<evidence type="ECO:0000313" key="16">
    <source>
        <dbReference type="Proteomes" id="UP001431209"/>
    </source>
</evidence>
<keyword evidence="8" id="KW-0630">Potassium</keyword>
<keyword evidence="5 12" id="KW-0808">Transferase</keyword>
<evidence type="ECO:0000256" key="3">
    <source>
        <dbReference type="ARBA" id="ARBA00011881"/>
    </source>
</evidence>
<keyword evidence="6" id="KW-0479">Metal-binding</keyword>
<evidence type="ECO:0000256" key="9">
    <source>
        <dbReference type="ARBA" id="ARBA00023128"/>
    </source>
</evidence>
<dbReference type="Gene3D" id="3.40.47.10">
    <property type="match status" value="1"/>
</dbReference>
<dbReference type="PROSITE" id="PS00099">
    <property type="entry name" value="THIOLASE_3"/>
    <property type="match status" value="1"/>
</dbReference>
<organism evidence="15 16">
    <name type="scientific">Acrasis kona</name>
    <dbReference type="NCBI Taxonomy" id="1008807"/>
    <lineage>
        <taxon>Eukaryota</taxon>
        <taxon>Discoba</taxon>
        <taxon>Heterolobosea</taxon>
        <taxon>Tetramitia</taxon>
        <taxon>Eutetramitia</taxon>
        <taxon>Acrasidae</taxon>
        <taxon>Acrasis</taxon>
    </lineage>
</organism>
<dbReference type="GO" id="GO:0005739">
    <property type="term" value="C:mitochondrion"/>
    <property type="evidence" value="ECO:0007669"/>
    <property type="project" value="UniProtKB-SubCell"/>
</dbReference>
<dbReference type="InterPro" id="IPR020613">
    <property type="entry name" value="Thiolase_CS"/>
</dbReference>
<comment type="subunit">
    <text evidence="3">Homotetramer.</text>
</comment>
<evidence type="ECO:0000256" key="10">
    <source>
        <dbReference type="ARBA" id="ARBA00023315"/>
    </source>
</evidence>
<keyword evidence="9" id="KW-0496">Mitochondrion</keyword>
<dbReference type="NCBIfam" id="TIGR01930">
    <property type="entry name" value="AcCoA-C-Actrans"/>
    <property type="match status" value="1"/>
</dbReference>
<reference evidence="15 16" key="1">
    <citation type="submission" date="2024-03" db="EMBL/GenBank/DDBJ databases">
        <title>The Acrasis kona genome and developmental transcriptomes reveal deep origins of eukaryotic multicellular pathways.</title>
        <authorList>
            <person name="Sheikh S."/>
            <person name="Fu C.-J."/>
            <person name="Brown M.W."/>
            <person name="Baldauf S.L."/>
        </authorList>
    </citation>
    <scope>NUCLEOTIDE SEQUENCE [LARGE SCALE GENOMIC DNA]</scope>
    <source>
        <strain evidence="15 16">ATCC MYA-3509</strain>
    </source>
</reference>
<evidence type="ECO:0000259" key="14">
    <source>
        <dbReference type="Pfam" id="PF02803"/>
    </source>
</evidence>
<keyword evidence="16" id="KW-1185">Reference proteome</keyword>
<evidence type="ECO:0000256" key="5">
    <source>
        <dbReference type="ARBA" id="ARBA00022679"/>
    </source>
</evidence>
<dbReference type="PANTHER" id="PTHR18919">
    <property type="entry name" value="ACETYL-COA C-ACYLTRANSFERASE"/>
    <property type="match status" value="1"/>
</dbReference>
<evidence type="ECO:0000256" key="6">
    <source>
        <dbReference type="ARBA" id="ARBA00022723"/>
    </source>
</evidence>
<dbReference type="GO" id="GO:0046872">
    <property type="term" value="F:metal ion binding"/>
    <property type="evidence" value="ECO:0007669"/>
    <property type="project" value="UniProtKB-KW"/>
</dbReference>
<sequence length="394" mass="42425">MNISDRDVVVATFCRTPLGKFNGSLKNYHCTELGAHAIKGALAKVDGWIKPTQVEEVYMGNVYSANLGQAPARQAALKAGLPESVPCTTVNKVCASGMKATMLGAMSIMTGIRQVVCVGGMESMSQVPHYLTQMRSGKRLGDAKVIDGLLQDGLVDVYSGLHMSQCAEKSVSEHNITREEQDEFSLESCRRVEKNQHFLQNEISPIGNVKHDEMTAPNPDKIKKLKPIFENGTITPGSAPSLADGAACIILCSGAYYKKHAPKSDSVLVLRAFDDAAHNSVYIATSPTLVIPKLLKRMNLSVDQIDAWEINEAFACVTMINQKMFNINKDKINTFGGSVSIGHPFGCTGCRITTTLCNVLNVKKGRYGVAALCNGGGGASGVLIERLEIGKSRL</sequence>
<dbReference type="EC" id="2.3.1.9" evidence="4"/>
<dbReference type="Pfam" id="PF02803">
    <property type="entry name" value="Thiolase_C"/>
    <property type="match status" value="1"/>
</dbReference>
<dbReference type="InterPro" id="IPR020616">
    <property type="entry name" value="Thiolase_N"/>
</dbReference>
<feature type="active site" description="Acyl-thioester intermediate" evidence="11">
    <location>
        <position position="94"/>
    </location>
</feature>
<proteinExistence type="inferred from homology"/>
<evidence type="ECO:0000256" key="7">
    <source>
        <dbReference type="ARBA" id="ARBA00022946"/>
    </source>
</evidence>
<dbReference type="Proteomes" id="UP001431209">
    <property type="component" value="Unassembled WGS sequence"/>
</dbReference>
<comment type="caution">
    <text evidence="15">The sequence shown here is derived from an EMBL/GenBank/DDBJ whole genome shotgun (WGS) entry which is preliminary data.</text>
</comment>
<evidence type="ECO:0000256" key="12">
    <source>
        <dbReference type="RuleBase" id="RU003557"/>
    </source>
</evidence>
<feature type="domain" description="Thiolase C-terminal" evidence="14">
    <location>
        <begin position="270"/>
        <end position="386"/>
    </location>
</feature>
<evidence type="ECO:0000256" key="1">
    <source>
        <dbReference type="ARBA" id="ARBA00004173"/>
    </source>
</evidence>
<keyword evidence="7" id="KW-0809">Transit peptide</keyword>
<dbReference type="GO" id="GO:0003985">
    <property type="term" value="F:acetyl-CoA C-acetyltransferase activity"/>
    <property type="evidence" value="ECO:0007669"/>
    <property type="project" value="UniProtKB-EC"/>
</dbReference>
<comment type="subcellular location">
    <subcellularLocation>
        <location evidence="1">Mitochondrion</location>
    </subcellularLocation>
</comment>
<feature type="domain" description="Thiolase N-terminal" evidence="13">
    <location>
        <begin position="8"/>
        <end position="253"/>
    </location>
</feature>